<evidence type="ECO:0000256" key="4">
    <source>
        <dbReference type="ARBA" id="ARBA00006559"/>
    </source>
</evidence>
<evidence type="ECO:0000256" key="5">
    <source>
        <dbReference type="ARBA" id="ARBA00012895"/>
    </source>
</evidence>
<proteinExistence type="inferred from homology"/>
<dbReference type="PANTHER" id="PTHR10848">
    <property type="entry name" value="MEIOTIC RECOMBINATION PROTEIN SPO11"/>
    <property type="match status" value="1"/>
</dbReference>
<dbReference type="InterPro" id="IPR002815">
    <property type="entry name" value="Spo11/TopoVI_A"/>
</dbReference>
<dbReference type="Gene3D" id="3.40.1360.10">
    <property type="match status" value="1"/>
</dbReference>
<comment type="similarity">
    <text evidence="4 12">Belongs to the TOP6A family.</text>
</comment>
<feature type="active site" description="O-(5'-phospho-DNA)-tyrosine intermediate" evidence="12">
    <location>
        <position position="75"/>
    </location>
</feature>
<dbReference type="GO" id="GO:0003918">
    <property type="term" value="F:DNA topoisomerase type II (double strand cut, ATP-hydrolyzing) activity"/>
    <property type="evidence" value="ECO:0007669"/>
    <property type="project" value="UniProtKB-EC"/>
</dbReference>
<keyword evidence="9 12" id="KW-0238">DNA-binding</keyword>
<dbReference type="Gene3D" id="1.10.10.10">
    <property type="entry name" value="Winged helix-like DNA-binding domain superfamily/Winged helix DNA-binding domain"/>
    <property type="match status" value="1"/>
</dbReference>
<dbReference type="Proteomes" id="UP001281761">
    <property type="component" value="Unassembled WGS sequence"/>
</dbReference>
<evidence type="ECO:0000256" key="2">
    <source>
        <dbReference type="ARBA" id="ARBA00001946"/>
    </source>
</evidence>
<dbReference type="InterPro" id="IPR034136">
    <property type="entry name" value="TOPRIM_Topo6A/Spo11"/>
</dbReference>
<dbReference type="PRINTS" id="PR01550">
    <property type="entry name" value="TOP6AFAMILY"/>
</dbReference>
<evidence type="ECO:0000256" key="12">
    <source>
        <dbReference type="PROSITE-ProRule" id="PRU01385"/>
    </source>
</evidence>
<dbReference type="InterPro" id="IPR036078">
    <property type="entry name" value="Spo11/TopoVI_A_sf"/>
</dbReference>
<evidence type="ECO:0000259" key="14">
    <source>
        <dbReference type="Pfam" id="PF21180"/>
    </source>
</evidence>
<comment type="cofactor">
    <cofactor evidence="2">
        <name>Mg(2+)</name>
        <dbReference type="ChEBI" id="CHEBI:18420"/>
    </cofactor>
</comment>
<keyword evidence="11" id="KW-0539">Nucleus</keyword>
<dbReference type="EC" id="5.6.2.2" evidence="5"/>
<evidence type="ECO:0000256" key="9">
    <source>
        <dbReference type="ARBA" id="ARBA00023125"/>
    </source>
</evidence>
<evidence type="ECO:0000256" key="10">
    <source>
        <dbReference type="ARBA" id="ARBA00023235"/>
    </source>
</evidence>
<accession>A0ABQ9YM78</accession>
<evidence type="ECO:0000259" key="13">
    <source>
        <dbReference type="Pfam" id="PF04406"/>
    </source>
</evidence>
<keyword evidence="6" id="KW-0479">Metal-binding</keyword>
<dbReference type="CDD" id="cd00223">
    <property type="entry name" value="TOPRIM_TopoIIB_SPO"/>
    <property type="match status" value="1"/>
</dbReference>
<keyword evidence="16" id="KW-1185">Reference proteome</keyword>
<dbReference type="SUPFAM" id="SSF56726">
    <property type="entry name" value="DNA topoisomerase IV, alpha subunit"/>
    <property type="match status" value="1"/>
</dbReference>
<keyword evidence="8 12" id="KW-0799">Topoisomerase</keyword>
<dbReference type="InterPro" id="IPR036388">
    <property type="entry name" value="WH-like_DNA-bd_sf"/>
</dbReference>
<evidence type="ECO:0000256" key="11">
    <source>
        <dbReference type="ARBA" id="ARBA00023242"/>
    </source>
</evidence>
<keyword evidence="10 12" id="KW-0413">Isomerase</keyword>
<gene>
    <name evidence="15" type="ORF">BLNAU_571</name>
</gene>
<protein>
    <recommendedName>
        <fullName evidence="5">DNA topoisomerase (ATP-hydrolyzing)</fullName>
        <ecNumber evidence="5">5.6.2.2</ecNumber>
    </recommendedName>
</protein>
<feature type="domain" description="Topoisomerase 6 subunit A/Spo11 TOPRIM" evidence="14">
    <location>
        <begin position="152"/>
        <end position="323"/>
    </location>
</feature>
<dbReference type="InterPro" id="IPR013048">
    <property type="entry name" value="Meiotic_Spo11"/>
</dbReference>
<dbReference type="EMBL" id="JARBJD010000002">
    <property type="protein sequence ID" value="KAK2964654.1"/>
    <property type="molecule type" value="Genomic_DNA"/>
</dbReference>
<evidence type="ECO:0000256" key="7">
    <source>
        <dbReference type="ARBA" id="ARBA00022842"/>
    </source>
</evidence>
<organism evidence="15 16">
    <name type="scientific">Blattamonas nauphoetae</name>
    <dbReference type="NCBI Taxonomy" id="2049346"/>
    <lineage>
        <taxon>Eukaryota</taxon>
        <taxon>Metamonada</taxon>
        <taxon>Preaxostyla</taxon>
        <taxon>Oxymonadida</taxon>
        <taxon>Blattamonas</taxon>
    </lineage>
</organism>
<comment type="catalytic activity">
    <reaction evidence="1 12">
        <text>ATP-dependent breakage, passage and rejoining of double-stranded DNA.</text>
        <dbReference type="EC" id="5.6.2.2"/>
    </reaction>
</comment>
<dbReference type="PANTHER" id="PTHR10848:SF0">
    <property type="entry name" value="MEIOTIC RECOMBINATION PROTEIN SPO11"/>
    <property type="match status" value="1"/>
</dbReference>
<evidence type="ECO:0000313" key="15">
    <source>
        <dbReference type="EMBL" id="KAK2964654.1"/>
    </source>
</evidence>
<evidence type="ECO:0000256" key="8">
    <source>
        <dbReference type="ARBA" id="ARBA00023029"/>
    </source>
</evidence>
<evidence type="ECO:0000256" key="1">
    <source>
        <dbReference type="ARBA" id="ARBA00000185"/>
    </source>
</evidence>
<dbReference type="PRINTS" id="PR01551">
    <property type="entry name" value="SPO11HOMOLOG"/>
</dbReference>
<evidence type="ECO:0000313" key="16">
    <source>
        <dbReference type="Proteomes" id="UP001281761"/>
    </source>
</evidence>
<sequence length="355" mass="39909">MTQHFREDVIAAIELLAAQQIQSLFFENGEAEHPSSLLWRPGTNARKRTIFFRVLTIIHELLLSNMQTTKRDLFYMDPTLFRTQQTSNAAIEEVARILNVPRASLNVFGSAKGIVAGNLSFVENGVQVNCTSTATLINPQSVHESFESTAAFMLIVEKDAIFQHLLESGFCDAQNALLVTGKGYPDLKTRLFVHAIASALPLLPVLLLVDADPYGIDIACNYAFGSAKRHCDERVEIPRLQLIGLRPTDLSTLPIAASTRLPLTQRDINKLASLKRQFETQLESTDWIQEIEWMEQQRAKAELECLSSISHDYLVNVYLQGKLDKYLRGVDDETQLSHDSDFAETLQEESQPLFN</sequence>
<name>A0ABQ9YM78_9EUKA</name>
<comment type="subcellular location">
    <subcellularLocation>
        <location evidence="3">Nucleus</location>
    </subcellularLocation>
</comment>
<dbReference type="PROSITE" id="PS52041">
    <property type="entry name" value="TOPO_IIB"/>
    <property type="match status" value="1"/>
</dbReference>
<dbReference type="Pfam" id="PF21180">
    <property type="entry name" value="TOP6A-Spo11_Toprim"/>
    <property type="match status" value="1"/>
</dbReference>
<keyword evidence="7" id="KW-0460">Magnesium</keyword>
<dbReference type="Pfam" id="PF04406">
    <property type="entry name" value="TP6A_N"/>
    <property type="match status" value="1"/>
</dbReference>
<comment type="caution">
    <text evidence="15">The sequence shown here is derived from an EMBL/GenBank/DDBJ whole genome shotgun (WGS) entry which is preliminary data.</text>
</comment>
<evidence type="ECO:0000256" key="3">
    <source>
        <dbReference type="ARBA" id="ARBA00004123"/>
    </source>
</evidence>
<feature type="domain" description="Spo11/DNA topoisomerase VI subunit A N-terminal" evidence="13">
    <location>
        <begin position="47"/>
        <end position="107"/>
    </location>
</feature>
<dbReference type="InterPro" id="IPR013049">
    <property type="entry name" value="Spo11/TopoVI_A_N"/>
</dbReference>
<evidence type="ECO:0000256" key="6">
    <source>
        <dbReference type="ARBA" id="ARBA00022723"/>
    </source>
</evidence>
<reference evidence="15 16" key="1">
    <citation type="journal article" date="2022" name="bioRxiv">
        <title>Genomics of Preaxostyla Flagellates Illuminates Evolutionary Transitions and the Path Towards Mitochondrial Loss.</title>
        <authorList>
            <person name="Novak L.V.F."/>
            <person name="Treitli S.C."/>
            <person name="Pyrih J."/>
            <person name="Halakuc P."/>
            <person name="Pipaliya S.V."/>
            <person name="Vacek V."/>
            <person name="Brzon O."/>
            <person name="Soukal P."/>
            <person name="Eme L."/>
            <person name="Dacks J.B."/>
            <person name="Karnkowska A."/>
            <person name="Elias M."/>
            <person name="Hampl V."/>
        </authorList>
    </citation>
    <scope>NUCLEOTIDE SEQUENCE [LARGE SCALE GENOMIC DNA]</scope>
    <source>
        <strain evidence="15">NAU3</strain>
        <tissue evidence="15">Gut</tissue>
    </source>
</reference>